<gene>
    <name evidence="1" type="ORF">J07HQW2_00200</name>
</gene>
<proteinExistence type="predicted"/>
<evidence type="ECO:0000313" key="1">
    <source>
        <dbReference type="EMBL" id="ERG93766.1"/>
    </source>
</evidence>
<dbReference type="HOGENOM" id="CLU_2392828_0_0_2"/>
<dbReference type="Proteomes" id="UP000030710">
    <property type="component" value="Unassembled WGS sequence"/>
</dbReference>
<dbReference type="AlphaFoldDB" id="U1PNE2"/>
<accession>U1PNE2</accession>
<dbReference type="EMBL" id="KE356561">
    <property type="protein sequence ID" value="ERG93766.1"/>
    <property type="molecule type" value="Genomic_DNA"/>
</dbReference>
<evidence type="ECO:0000313" key="2">
    <source>
        <dbReference type="Proteomes" id="UP000030710"/>
    </source>
</evidence>
<reference evidence="1 2" key="1">
    <citation type="journal article" date="2013" name="PLoS ONE">
        <title>Assembly-driven community genomics of a hypersaline microbial ecosystem.</title>
        <authorList>
            <person name="Podell S."/>
            <person name="Ugalde J.A."/>
            <person name="Narasingarao P."/>
            <person name="Banfield J.F."/>
            <person name="Heidelberg K.B."/>
            <person name="Allen E.E."/>
        </authorList>
    </citation>
    <scope>NUCLEOTIDE SEQUENCE [LARGE SCALE GENOMIC DNA]</scope>
    <source>
        <strain evidence="2">J07HQW2</strain>
    </source>
</reference>
<dbReference type="STRING" id="1238425.J07HQW2_00200"/>
<sequence>MKGARRSFLGSISGFLDSSVLIGDTTGQSTKEKEGYPIGLPFEQLWELQVAENTRGDNVNSRFKRNSTGYDIPHKINPRWCRRLPYPCSRERE</sequence>
<organism evidence="1 2">
    <name type="scientific">Haloquadratum walsbyi J07HQW2</name>
    <dbReference type="NCBI Taxonomy" id="1238425"/>
    <lineage>
        <taxon>Archaea</taxon>
        <taxon>Methanobacteriati</taxon>
        <taxon>Methanobacteriota</taxon>
        <taxon>Stenosarchaea group</taxon>
        <taxon>Halobacteria</taxon>
        <taxon>Halobacteriales</taxon>
        <taxon>Haloferacaceae</taxon>
        <taxon>Haloquadratum</taxon>
    </lineage>
</organism>
<protein>
    <submittedName>
        <fullName evidence="1">Uncharacterized protein</fullName>
    </submittedName>
</protein>
<name>U1PNE2_9EURY</name>